<evidence type="ECO:0000313" key="2">
    <source>
        <dbReference type="EMBL" id="GGN54851.1"/>
    </source>
</evidence>
<keyword evidence="3" id="KW-1185">Reference proteome</keyword>
<evidence type="ECO:0000256" key="1">
    <source>
        <dbReference type="SAM" id="MobiDB-lite"/>
    </source>
</evidence>
<dbReference type="AlphaFoldDB" id="A0A917XUY4"/>
<reference evidence="2 3" key="1">
    <citation type="journal article" date="2014" name="Int. J. Syst. Evol. Microbiol.">
        <title>Complete genome sequence of Corynebacterium casei LMG S-19264T (=DSM 44701T), isolated from a smear-ripened cheese.</title>
        <authorList>
            <consortium name="US DOE Joint Genome Institute (JGI-PGF)"/>
            <person name="Walter F."/>
            <person name="Albersmeier A."/>
            <person name="Kalinowski J."/>
            <person name="Ruckert C."/>
        </authorList>
    </citation>
    <scope>NUCLEOTIDE SEQUENCE [LARGE SCALE GENOMIC DNA]</scope>
    <source>
        <strain evidence="2 3">CGMCC 4.7111</strain>
    </source>
</reference>
<gene>
    <name evidence="2" type="ORF">GCM10011579_014380</name>
</gene>
<accession>A0A917XUY4</accession>
<organism evidence="2 3">
    <name type="scientific">Streptomyces albiflavescens</name>
    <dbReference type="NCBI Taxonomy" id="1623582"/>
    <lineage>
        <taxon>Bacteria</taxon>
        <taxon>Bacillati</taxon>
        <taxon>Actinomycetota</taxon>
        <taxon>Actinomycetes</taxon>
        <taxon>Kitasatosporales</taxon>
        <taxon>Streptomycetaceae</taxon>
        <taxon>Streptomyces</taxon>
    </lineage>
</organism>
<dbReference type="EMBL" id="BMMM01000002">
    <property type="protein sequence ID" value="GGN54851.1"/>
    <property type="molecule type" value="Genomic_DNA"/>
</dbReference>
<comment type="caution">
    <text evidence="2">The sequence shown here is derived from an EMBL/GenBank/DDBJ whole genome shotgun (WGS) entry which is preliminary data.</text>
</comment>
<sequence>MTTDPAPVRNPTLADRARPRPTPPTAVTPRDTQGRRTTTDHAGVRFLTHGDTARPRPTPPAALTRRHAQEAAR</sequence>
<feature type="compositionally biased region" description="Basic and acidic residues" evidence="1">
    <location>
        <begin position="32"/>
        <end position="43"/>
    </location>
</feature>
<protein>
    <submittedName>
        <fullName evidence="2">Uncharacterized protein</fullName>
    </submittedName>
</protein>
<name>A0A917XUY4_9ACTN</name>
<dbReference type="Proteomes" id="UP000600365">
    <property type="component" value="Unassembled WGS sequence"/>
</dbReference>
<feature type="region of interest" description="Disordered" evidence="1">
    <location>
        <begin position="1"/>
        <end position="73"/>
    </location>
</feature>
<proteinExistence type="predicted"/>
<evidence type="ECO:0000313" key="3">
    <source>
        <dbReference type="Proteomes" id="UP000600365"/>
    </source>
</evidence>